<reference evidence="2 3" key="1">
    <citation type="submission" date="2019-05" db="EMBL/GenBank/DDBJ databases">
        <title>Another draft genome of Portunus trituberculatus and its Hox gene families provides insights of decapod evolution.</title>
        <authorList>
            <person name="Jeong J.-H."/>
            <person name="Song I."/>
            <person name="Kim S."/>
            <person name="Choi T."/>
            <person name="Kim D."/>
            <person name="Ryu S."/>
            <person name="Kim W."/>
        </authorList>
    </citation>
    <scope>NUCLEOTIDE SEQUENCE [LARGE SCALE GENOMIC DNA]</scope>
    <source>
        <tissue evidence="2">Muscle</tissue>
    </source>
</reference>
<protein>
    <submittedName>
        <fullName evidence="2">Uncharacterized protein</fullName>
    </submittedName>
</protein>
<dbReference type="EMBL" id="VSRR010022612">
    <property type="protein sequence ID" value="MPC64807.1"/>
    <property type="molecule type" value="Genomic_DNA"/>
</dbReference>
<proteinExistence type="predicted"/>
<evidence type="ECO:0000256" key="1">
    <source>
        <dbReference type="SAM" id="MobiDB-lite"/>
    </source>
</evidence>
<feature type="region of interest" description="Disordered" evidence="1">
    <location>
        <begin position="70"/>
        <end position="108"/>
    </location>
</feature>
<comment type="caution">
    <text evidence="2">The sequence shown here is derived from an EMBL/GenBank/DDBJ whole genome shotgun (WGS) entry which is preliminary data.</text>
</comment>
<organism evidence="2 3">
    <name type="scientific">Portunus trituberculatus</name>
    <name type="common">Swimming crab</name>
    <name type="synonym">Neptunus trituberculatus</name>
    <dbReference type="NCBI Taxonomy" id="210409"/>
    <lineage>
        <taxon>Eukaryota</taxon>
        <taxon>Metazoa</taxon>
        <taxon>Ecdysozoa</taxon>
        <taxon>Arthropoda</taxon>
        <taxon>Crustacea</taxon>
        <taxon>Multicrustacea</taxon>
        <taxon>Malacostraca</taxon>
        <taxon>Eumalacostraca</taxon>
        <taxon>Eucarida</taxon>
        <taxon>Decapoda</taxon>
        <taxon>Pleocyemata</taxon>
        <taxon>Brachyura</taxon>
        <taxon>Eubrachyura</taxon>
        <taxon>Portunoidea</taxon>
        <taxon>Portunidae</taxon>
        <taxon>Portuninae</taxon>
        <taxon>Portunus</taxon>
    </lineage>
</organism>
<name>A0A5B7H616_PORTR</name>
<keyword evidence="3" id="KW-1185">Reference proteome</keyword>
<dbReference type="Proteomes" id="UP000324222">
    <property type="component" value="Unassembled WGS sequence"/>
</dbReference>
<feature type="region of interest" description="Disordered" evidence="1">
    <location>
        <begin position="1"/>
        <end position="33"/>
    </location>
</feature>
<dbReference type="AlphaFoldDB" id="A0A5B7H616"/>
<evidence type="ECO:0000313" key="3">
    <source>
        <dbReference type="Proteomes" id="UP000324222"/>
    </source>
</evidence>
<feature type="compositionally biased region" description="Pro residues" evidence="1">
    <location>
        <begin position="81"/>
        <end position="93"/>
    </location>
</feature>
<evidence type="ECO:0000313" key="2">
    <source>
        <dbReference type="EMBL" id="MPC64807.1"/>
    </source>
</evidence>
<accession>A0A5B7H616</accession>
<gene>
    <name evidence="2" type="ORF">E2C01_058928</name>
</gene>
<sequence>MMPADHASSGTPSHSPCSDEERRDVPPVAGLDEGRAWGGCGAVWGGLRHATQRFYVKSYGWEESKNNEFSVYNKRSSPSRPTLPHPRPTPPRPASRQGIALLPQRVER</sequence>